<dbReference type="InterPro" id="IPR050452">
    <property type="entry name" value="Metacaspase"/>
</dbReference>
<keyword evidence="2" id="KW-0053">Apoptosis</keyword>
<dbReference type="GO" id="GO:0006508">
    <property type="term" value="P:proteolysis"/>
    <property type="evidence" value="ECO:0007669"/>
    <property type="project" value="InterPro"/>
</dbReference>
<comment type="caution">
    <text evidence="7">The sequence shown here is derived from an EMBL/GenBank/DDBJ whole genome shotgun (WGS) entry which is preliminary data.</text>
</comment>
<evidence type="ECO:0000256" key="4">
    <source>
        <dbReference type="SAM" id="MobiDB-lite"/>
    </source>
</evidence>
<keyword evidence="3" id="KW-0645">Protease</keyword>
<dbReference type="GO" id="GO:0006915">
    <property type="term" value="P:apoptotic process"/>
    <property type="evidence" value="ECO:0007669"/>
    <property type="project" value="UniProtKB-KW"/>
</dbReference>
<keyword evidence="3" id="KW-0378">Hydrolase</keyword>
<feature type="region of interest" description="Disordered" evidence="4">
    <location>
        <begin position="41"/>
        <end position="92"/>
    </location>
</feature>
<comment type="similarity">
    <text evidence="1">Belongs to the peptidase C14B family.</text>
</comment>
<organism evidence="7 8">
    <name type="scientific">Rhodofomes roseus</name>
    <dbReference type="NCBI Taxonomy" id="34475"/>
    <lineage>
        <taxon>Eukaryota</taxon>
        <taxon>Fungi</taxon>
        <taxon>Dikarya</taxon>
        <taxon>Basidiomycota</taxon>
        <taxon>Agaricomycotina</taxon>
        <taxon>Agaricomycetes</taxon>
        <taxon>Polyporales</taxon>
        <taxon>Rhodofomes</taxon>
    </lineage>
</organism>
<feature type="signal peptide" evidence="5">
    <location>
        <begin position="1"/>
        <end position="16"/>
    </location>
</feature>
<evidence type="ECO:0000256" key="5">
    <source>
        <dbReference type="SAM" id="SignalP"/>
    </source>
</evidence>
<feature type="compositionally biased region" description="Basic and acidic residues" evidence="4">
    <location>
        <begin position="41"/>
        <end position="51"/>
    </location>
</feature>
<dbReference type="PANTHER" id="PTHR48104">
    <property type="entry name" value="METACASPASE-4"/>
    <property type="match status" value="1"/>
</dbReference>
<keyword evidence="5" id="KW-0732">Signal</keyword>
<dbReference type="GO" id="GO:0004197">
    <property type="term" value="F:cysteine-type endopeptidase activity"/>
    <property type="evidence" value="ECO:0007669"/>
    <property type="project" value="InterPro"/>
</dbReference>
<sequence length="779" mass="86669">MLLQAITHCLDLLIRCLITCLNYLQRSLQAVNTRPKDALTLVHEDQPRREQPVPTSDSAPHDDPESSAIESHSSDAPVIDTSTGSPDAQTVGFPSAVDAAAESSPETVDAAAVWKPRAFALIVAIDEYQHSSINNLSGCVRDAEDFRDFTVKTRGVPETQIYTLTNGEATRDAILNAIYAKLIDNPDIRKDDLIMFYYAGHGARRPAPASWVADGREIETICPCDERMTDSKSGERIEGIPDLTFDALMRQLASQKGDNIIAILDCCHSGGMGRDGPGPNGTPRALFDDETHVPLPETLDQHIRSWHDGEAVGRDVTPQASTGFAWPAMRSHVLLAACLPEEKAIENRVALRSEGDVTVPSEESVTRGLFTLYLLAFLRRAHEGTQLSELTYADLTERLAKESGGAVQLYGASLDKQHPICEGYNKDRLLFSLARGRKREPKYAVTRREGEFWVYAGSAVGVMKGSLFAVVDISADGVSALRQGVVILEAKEVWSDHCKCTAIWDADVPPPDVVELTDDMRAIVLRWSPETIHVWTSPGVELPANLNAGGSFAFSVVYDRRKCDVSLELDESGTNWILTRFDPLTARYAKASSLTLNVTTVDPWDILGHVAHWNFHMYRYNTVEAIRQQLKVRVELYRLKETDVGLIQPLLEPEGADLFEDVKPMGLPPWAQKVHPRDSESKYAFEKLEKEAIIEDITAYYGLAVRNESDYPLFVYVFYFDPNDCGIQKWYPPDSYDAEWRPLPKRQRKDNILTIGYGEGGIDPLKFELKDAIAGTRAF</sequence>
<dbReference type="PANTHER" id="PTHR48104:SF30">
    <property type="entry name" value="METACASPASE-1"/>
    <property type="match status" value="1"/>
</dbReference>
<accession>A0A4Y9Y8R1</accession>
<name>A0A4Y9Y8R1_9APHY</name>
<gene>
    <name evidence="7" type="ORF">EVJ58_g6356</name>
</gene>
<dbReference type="Proteomes" id="UP000298390">
    <property type="component" value="Unassembled WGS sequence"/>
</dbReference>
<dbReference type="Gene3D" id="3.40.50.1460">
    <property type="match status" value="1"/>
</dbReference>
<evidence type="ECO:0000313" key="7">
    <source>
        <dbReference type="EMBL" id="TFY58542.1"/>
    </source>
</evidence>
<feature type="chain" id="PRO_5021239372" description="Peptidase C14 caspase domain-containing protein" evidence="5">
    <location>
        <begin position="17"/>
        <end position="779"/>
    </location>
</feature>
<dbReference type="SUPFAM" id="SSF52129">
    <property type="entry name" value="Caspase-like"/>
    <property type="match status" value="1"/>
</dbReference>
<dbReference type="Pfam" id="PF00656">
    <property type="entry name" value="Peptidase_C14"/>
    <property type="match status" value="1"/>
</dbReference>
<dbReference type="GO" id="GO:0005737">
    <property type="term" value="C:cytoplasm"/>
    <property type="evidence" value="ECO:0007669"/>
    <property type="project" value="TreeGrafter"/>
</dbReference>
<protein>
    <recommendedName>
        <fullName evidence="6">Peptidase C14 caspase domain-containing protein</fullName>
    </recommendedName>
</protein>
<keyword evidence="3" id="KW-0788">Thiol protease</keyword>
<feature type="domain" description="Peptidase C14 caspase" evidence="6">
    <location>
        <begin position="118"/>
        <end position="403"/>
    </location>
</feature>
<evidence type="ECO:0000256" key="2">
    <source>
        <dbReference type="ARBA" id="ARBA00022703"/>
    </source>
</evidence>
<evidence type="ECO:0000256" key="1">
    <source>
        <dbReference type="ARBA" id="ARBA00009005"/>
    </source>
</evidence>
<dbReference type="AlphaFoldDB" id="A0A4Y9Y8R1"/>
<dbReference type="InterPro" id="IPR011600">
    <property type="entry name" value="Pept_C14_caspase"/>
</dbReference>
<dbReference type="InterPro" id="IPR029030">
    <property type="entry name" value="Caspase-like_dom_sf"/>
</dbReference>
<proteinExistence type="inferred from homology"/>
<reference evidence="7 8" key="1">
    <citation type="submission" date="2019-01" db="EMBL/GenBank/DDBJ databases">
        <title>Genome sequencing of the rare red list fungi Fomitopsis rosea.</title>
        <authorList>
            <person name="Buettner E."/>
            <person name="Kellner H."/>
        </authorList>
    </citation>
    <scope>NUCLEOTIDE SEQUENCE [LARGE SCALE GENOMIC DNA]</scope>
    <source>
        <strain evidence="7 8">DSM 105464</strain>
    </source>
</reference>
<dbReference type="EMBL" id="SEKV01000353">
    <property type="protein sequence ID" value="TFY58542.1"/>
    <property type="molecule type" value="Genomic_DNA"/>
</dbReference>
<evidence type="ECO:0000259" key="6">
    <source>
        <dbReference type="Pfam" id="PF00656"/>
    </source>
</evidence>
<evidence type="ECO:0000256" key="3">
    <source>
        <dbReference type="ARBA" id="ARBA00022807"/>
    </source>
</evidence>
<evidence type="ECO:0000313" key="8">
    <source>
        <dbReference type="Proteomes" id="UP000298390"/>
    </source>
</evidence>